<dbReference type="EMBL" id="CACSLK010024540">
    <property type="protein sequence ID" value="CAA0823250.1"/>
    <property type="molecule type" value="Genomic_DNA"/>
</dbReference>
<keyword evidence="3" id="KW-1185">Reference proteome</keyword>
<sequence>KIKLCFKMSIPLKILEFELTLKLKRYESWRKEHNKSNRIHIQSMHLANFLMILEEAVPTCQITKYSCLFSVVGFMMYFYFSNVFNLCKFRLMLTILPKSKLFFVFYKKNNCHKSGTFELGKILSHISFPNCNRTIVYLKKIEFHRNRVNLCKIRYDNFVKDFENELNFLLKAITERETGRLCAGCAWPACDSSGRRVGICHHRVRMWMVVLGMLVNQACSGGSPLQFSWPSKVLRGSNIFDGMHVFVCIYIYIAGMQIHNLGIFCCLNFAPSPIIHGGAIKWNSQSLSNFFFKDLSGLSQFSKEKNIFLTIFRLPGNRPEYLIIVDVVTLCATLHHEARLLLCHTPCSSLFTLNTHFTLVALQSGGRSLRHHISFSSMYSISSIIVSLYLGLSSASTNKASLSVLTVYSSSITSACSAKPRGKADLMMSMTL</sequence>
<feature type="non-terminal residue" evidence="2">
    <location>
        <position position="1"/>
    </location>
</feature>
<evidence type="ECO:0000313" key="2">
    <source>
        <dbReference type="EMBL" id="CAA0823250.1"/>
    </source>
</evidence>
<feature type="transmembrane region" description="Helical" evidence="1">
    <location>
        <begin position="62"/>
        <end position="80"/>
    </location>
</feature>
<proteinExistence type="predicted"/>
<gene>
    <name evidence="2" type="ORF">SHERM_20417</name>
</gene>
<keyword evidence="1" id="KW-0472">Membrane</keyword>
<comment type="caution">
    <text evidence="2">The sequence shown here is derived from an EMBL/GenBank/DDBJ whole genome shotgun (WGS) entry which is preliminary data.</text>
</comment>
<feature type="non-terminal residue" evidence="2">
    <location>
        <position position="432"/>
    </location>
</feature>
<name>A0A9N7RBX8_STRHE</name>
<reference evidence="2" key="1">
    <citation type="submission" date="2019-12" db="EMBL/GenBank/DDBJ databases">
        <authorList>
            <person name="Scholes J."/>
        </authorList>
    </citation>
    <scope>NUCLEOTIDE SEQUENCE</scope>
</reference>
<organism evidence="2 3">
    <name type="scientific">Striga hermonthica</name>
    <name type="common">Purple witchweed</name>
    <name type="synonym">Buchnera hermonthica</name>
    <dbReference type="NCBI Taxonomy" id="68872"/>
    <lineage>
        <taxon>Eukaryota</taxon>
        <taxon>Viridiplantae</taxon>
        <taxon>Streptophyta</taxon>
        <taxon>Embryophyta</taxon>
        <taxon>Tracheophyta</taxon>
        <taxon>Spermatophyta</taxon>
        <taxon>Magnoliopsida</taxon>
        <taxon>eudicotyledons</taxon>
        <taxon>Gunneridae</taxon>
        <taxon>Pentapetalae</taxon>
        <taxon>asterids</taxon>
        <taxon>lamiids</taxon>
        <taxon>Lamiales</taxon>
        <taxon>Orobanchaceae</taxon>
        <taxon>Buchnereae</taxon>
        <taxon>Striga</taxon>
    </lineage>
</organism>
<evidence type="ECO:0000313" key="3">
    <source>
        <dbReference type="Proteomes" id="UP001153555"/>
    </source>
</evidence>
<dbReference type="Proteomes" id="UP001153555">
    <property type="component" value="Unassembled WGS sequence"/>
</dbReference>
<keyword evidence="1" id="KW-0812">Transmembrane</keyword>
<accession>A0A9N7RBX8</accession>
<protein>
    <submittedName>
        <fullName evidence="2">Uncharacterized protein</fullName>
    </submittedName>
</protein>
<evidence type="ECO:0000256" key="1">
    <source>
        <dbReference type="SAM" id="Phobius"/>
    </source>
</evidence>
<keyword evidence="1" id="KW-1133">Transmembrane helix</keyword>
<dbReference type="AlphaFoldDB" id="A0A9N7RBX8"/>